<comment type="cofactor">
    <cofactor evidence="14">
        <name>Mg(2+)</name>
        <dbReference type="ChEBI" id="CHEBI:18420"/>
    </cofactor>
    <text evidence="14">Mg(2+) is required for catalysis and for stabilizing the dimer.</text>
</comment>
<keyword evidence="7 11" id="KW-0479">Metal-binding</keyword>
<protein>
    <recommendedName>
        <fullName evidence="4 11">Enolase</fullName>
        <ecNumber evidence="3 11">4.2.1.11</ecNumber>
    </recommendedName>
    <alternativeName>
        <fullName evidence="11">2-phospho-D-glycerate hydro-lyase</fullName>
    </alternativeName>
    <alternativeName>
        <fullName evidence="11">2-phosphoglycerate dehydratase</fullName>
    </alternativeName>
</protein>
<feature type="binding site" evidence="13">
    <location>
        <position position="163"/>
    </location>
    <ligand>
        <name>substrate</name>
    </ligand>
</feature>
<keyword evidence="10 11" id="KW-0456">Lyase</keyword>
<feature type="binding site" evidence="13">
    <location>
        <begin position="361"/>
        <end position="364"/>
    </location>
    <ligand>
        <name>substrate</name>
    </ligand>
</feature>
<dbReference type="SMART" id="SM01192">
    <property type="entry name" value="Enolase_C"/>
    <property type="match status" value="1"/>
</dbReference>
<dbReference type="GO" id="GO:0005576">
    <property type="term" value="C:extracellular region"/>
    <property type="evidence" value="ECO:0007669"/>
    <property type="project" value="UniProtKB-SubCell"/>
</dbReference>
<feature type="binding site" evidence="13">
    <location>
        <position position="385"/>
    </location>
    <ligand>
        <name>substrate</name>
    </ligand>
</feature>
<evidence type="ECO:0000313" key="17">
    <source>
        <dbReference type="EMBL" id="MBB3041906.1"/>
    </source>
</evidence>
<dbReference type="InterPro" id="IPR020810">
    <property type="entry name" value="Enolase_C"/>
</dbReference>
<comment type="similarity">
    <text evidence="2 11">Belongs to the enolase family.</text>
</comment>
<evidence type="ECO:0000259" key="16">
    <source>
        <dbReference type="SMART" id="SM01193"/>
    </source>
</evidence>
<feature type="binding site" evidence="13">
    <location>
        <position position="154"/>
    </location>
    <ligand>
        <name>substrate</name>
    </ligand>
</feature>
<dbReference type="PROSITE" id="PS00164">
    <property type="entry name" value="ENOLASE"/>
    <property type="match status" value="1"/>
</dbReference>
<dbReference type="UniPathway" id="UPA00109">
    <property type="reaction ID" value="UER00187"/>
</dbReference>
<dbReference type="GO" id="GO:0004634">
    <property type="term" value="F:phosphopyruvate hydratase activity"/>
    <property type="evidence" value="ECO:0007669"/>
    <property type="project" value="UniProtKB-UniRule"/>
</dbReference>
<dbReference type="AlphaFoldDB" id="A0A7W4VUA6"/>
<evidence type="ECO:0000256" key="1">
    <source>
        <dbReference type="ARBA" id="ARBA00005031"/>
    </source>
</evidence>
<dbReference type="SMART" id="SM01193">
    <property type="entry name" value="Enolase_N"/>
    <property type="match status" value="1"/>
</dbReference>
<feature type="binding site" evidence="11 14">
    <location>
        <position position="309"/>
    </location>
    <ligand>
        <name>Mg(2+)</name>
        <dbReference type="ChEBI" id="CHEBI:18420"/>
    </ligand>
</feature>
<comment type="cofactor">
    <cofactor evidence="11">
        <name>Mg(2+)</name>
        <dbReference type="ChEBI" id="CHEBI:18420"/>
    </cofactor>
    <text evidence="11">Binds a second Mg(2+) ion via substrate during catalysis.</text>
</comment>
<comment type="caution">
    <text evidence="17">The sequence shown here is derived from an EMBL/GenBank/DDBJ whole genome shotgun (WGS) entry which is preliminary data.</text>
</comment>
<dbReference type="SUPFAM" id="SSF54826">
    <property type="entry name" value="Enolase N-terminal domain-like"/>
    <property type="match status" value="1"/>
</dbReference>
<dbReference type="PANTHER" id="PTHR11902:SF1">
    <property type="entry name" value="ENOLASE"/>
    <property type="match status" value="1"/>
</dbReference>
<dbReference type="Proteomes" id="UP000589626">
    <property type="component" value="Unassembled WGS sequence"/>
</dbReference>
<evidence type="ECO:0000256" key="13">
    <source>
        <dbReference type="PIRSR" id="PIRSR001400-2"/>
    </source>
</evidence>
<keyword evidence="6 11" id="KW-0964">Secreted</keyword>
<feature type="domain" description="Enolase N-terminal" evidence="16">
    <location>
        <begin position="4"/>
        <end position="133"/>
    </location>
</feature>
<dbReference type="RefSeq" id="WP_183591759.1">
    <property type="nucleotide sequence ID" value="NZ_JACHWR010000001.1"/>
</dbReference>
<dbReference type="GO" id="GO:0000287">
    <property type="term" value="F:magnesium ion binding"/>
    <property type="evidence" value="ECO:0007669"/>
    <property type="project" value="UniProtKB-UniRule"/>
</dbReference>
<evidence type="ECO:0000256" key="14">
    <source>
        <dbReference type="PIRSR" id="PIRSR001400-3"/>
    </source>
</evidence>
<evidence type="ECO:0000259" key="15">
    <source>
        <dbReference type="SMART" id="SM01192"/>
    </source>
</evidence>
<dbReference type="PIRSF" id="PIRSF001400">
    <property type="entry name" value="Enolase"/>
    <property type="match status" value="1"/>
</dbReference>
<dbReference type="PANTHER" id="PTHR11902">
    <property type="entry name" value="ENOLASE"/>
    <property type="match status" value="1"/>
</dbReference>
<dbReference type="GO" id="GO:0009986">
    <property type="term" value="C:cell surface"/>
    <property type="evidence" value="ECO:0007669"/>
    <property type="project" value="UniProtKB-SubCell"/>
</dbReference>
<feature type="binding site" evidence="11">
    <location>
        <position position="363"/>
    </location>
    <ligand>
        <name>(2R)-2-phosphoglycerate</name>
        <dbReference type="ChEBI" id="CHEBI:58289"/>
    </ligand>
</feature>
<dbReference type="SFLD" id="SFLDF00002">
    <property type="entry name" value="enolase"/>
    <property type="match status" value="1"/>
</dbReference>
<gene>
    <name evidence="11" type="primary">eno</name>
    <name evidence="17" type="ORF">FHU40_001707</name>
</gene>
<dbReference type="InterPro" id="IPR029017">
    <property type="entry name" value="Enolase-like_N"/>
</dbReference>
<organism evidence="17 18">
    <name type="scientific">Nocardioides soli</name>
    <dbReference type="NCBI Taxonomy" id="1036020"/>
    <lineage>
        <taxon>Bacteria</taxon>
        <taxon>Bacillati</taxon>
        <taxon>Actinomycetota</taxon>
        <taxon>Actinomycetes</taxon>
        <taxon>Propionibacteriales</taxon>
        <taxon>Nocardioidaceae</taxon>
        <taxon>Nocardioides</taxon>
    </lineage>
</organism>
<dbReference type="InterPro" id="IPR036849">
    <property type="entry name" value="Enolase-like_C_sf"/>
</dbReference>
<dbReference type="Pfam" id="PF00113">
    <property type="entry name" value="Enolase_C"/>
    <property type="match status" value="1"/>
</dbReference>
<evidence type="ECO:0000256" key="3">
    <source>
        <dbReference type="ARBA" id="ARBA00012058"/>
    </source>
</evidence>
<proteinExistence type="inferred from homology"/>
<feature type="active site" description="Proton donor" evidence="11 12">
    <location>
        <position position="204"/>
    </location>
</feature>
<feature type="binding site" evidence="11">
    <location>
        <position position="385"/>
    </location>
    <ligand>
        <name>(2R)-2-phosphoglycerate</name>
        <dbReference type="ChEBI" id="CHEBI:58289"/>
    </ligand>
</feature>
<comment type="subcellular location">
    <subcellularLocation>
        <location evidence="11">Cytoplasm</location>
    </subcellularLocation>
    <subcellularLocation>
        <location evidence="11">Secreted</location>
    </subcellularLocation>
    <subcellularLocation>
        <location evidence="11">Cell surface</location>
    </subcellularLocation>
    <text evidence="11">Fractions of enolase are present in both the cytoplasm and on the cell surface.</text>
</comment>
<comment type="pathway">
    <text evidence="1 11">Carbohydrate degradation; glycolysis; pyruvate from D-glyceraldehyde 3-phosphate: step 4/5.</text>
</comment>
<dbReference type="EMBL" id="JACHWR010000001">
    <property type="protein sequence ID" value="MBB3041906.1"/>
    <property type="molecule type" value="Genomic_DNA"/>
</dbReference>
<comment type="catalytic activity">
    <reaction evidence="11">
        <text>(2R)-2-phosphoglycerate = phosphoenolpyruvate + H2O</text>
        <dbReference type="Rhea" id="RHEA:10164"/>
        <dbReference type="ChEBI" id="CHEBI:15377"/>
        <dbReference type="ChEBI" id="CHEBI:58289"/>
        <dbReference type="ChEBI" id="CHEBI:58702"/>
        <dbReference type="EC" id="4.2.1.11"/>
    </reaction>
</comment>
<dbReference type="GO" id="GO:0000015">
    <property type="term" value="C:phosphopyruvate hydratase complex"/>
    <property type="evidence" value="ECO:0007669"/>
    <property type="project" value="InterPro"/>
</dbReference>
<evidence type="ECO:0000256" key="2">
    <source>
        <dbReference type="ARBA" id="ARBA00009604"/>
    </source>
</evidence>
<dbReference type="EC" id="4.2.1.11" evidence="3 11"/>
<evidence type="ECO:0000256" key="7">
    <source>
        <dbReference type="ARBA" id="ARBA00022723"/>
    </source>
</evidence>
<dbReference type="InterPro" id="IPR000941">
    <property type="entry name" value="Enolase"/>
</dbReference>
<feature type="binding site" evidence="13">
    <location>
        <position position="309"/>
    </location>
    <ligand>
        <name>substrate</name>
    </ligand>
</feature>
<feature type="binding site" evidence="11">
    <location>
        <position position="162"/>
    </location>
    <ligand>
        <name>(2R)-2-phosphoglycerate</name>
        <dbReference type="ChEBI" id="CHEBI:58289"/>
    </ligand>
</feature>
<keyword evidence="18" id="KW-1185">Reference proteome</keyword>
<dbReference type="GO" id="GO:0006096">
    <property type="term" value="P:glycolytic process"/>
    <property type="evidence" value="ECO:0007669"/>
    <property type="project" value="UniProtKB-UniRule"/>
</dbReference>
<keyword evidence="5 11" id="KW-0963">Cytoplasm</keyword>
<name>A0A7W4VUA6_9ACTN</name>
<keyword evidence="8 11" id="KW-0460">Magnesium</keyword>
<evidence type="ECO:0000256" key="9">
    <source>
        <dbReference type="ARBA" id="ARBA00023152"/>
    </source>
</evidence>
<dbReference type="SFLD" id="SFLDG00178">
    <property type="entry name" value="enolase"/>
    <property type="match status" value="1"/>
</dbReference>
<dbReference type="InterPro" id="IPR020809">
    <property type="entry name" value="Enolase_CS"/>
</dbReference>
<dbReference type="Gene3D" id="3.30.390.10">
    <property type="entry name" value="Enolase-like, N-terminal domain"/>
    <property type="match status" value="1"/>
</dbReference>
<sequence>MASIEAVGAREILDSRGNPTVEVEVLLDDGAFARAAVPSGASTGAFEAVELRDGGDRYAGKGVRQAVDAVIQTLGPAVEGLDADDQRLVDQAMLEADGTPNKAQLGANAILGVSLAVARAAADSAGLPLYRYVGGPNAHVLPVPMMNILNGGAHADTNVDIQEFMIAPIGAPSFRDALRSGAEVYHALKSVLKKRGLATGVGDEGGFAPDLESNRAALDLIAEAIGVAGYELGKDITLALDVAATEFHSDGAYTFEGAAKSSDEMIAYYADLVASYPIVSIEDPLDEEDWAGWKAITDRLGAQTQLVGDDLFVTNVERLQRGITGGQANALLVKVNQIGSLTETLDSVELAHRNGYRCMMSHRSGETEDTTIADLAVATNCGQIKTGAPARSERVAKYNQLLRIEDELADAARYSGASAFPRYAR</sequence>
<evidence type="ECO:0000256" key="8">
    <source>
        <dbReference type="ARBA" id="ARBA00022842"/>
    </source>
</evidence>
<feature type="domain" description="Enolase C-terminal TIM barrel" evidence="15">
    <location>
        <begin position="138"/>
        <end position="422"/>
    </location>
</feature>
<dbReference type="Gene3D" id="3.20.20.120">
    <property type="entry name" value="Enolase-like C-terminal domain"/>
    <property type="match status" value="1"/>
</dbReference>
<evidence type="ECO:0000256" key="11">
    <source>
        <dbReference type="HAMAP-Rule" id="MF_00318"/>
    </source>
</evidence>
<feature type="binding site" evidence="11">
    <location>
        <position position="364"/>
    </location>
    <ligand>
        <name>(2R)-2-phosphoglycerate</name>
        <dbReference type="ChEBI" id="CHEBI:58289"/>
    </ligand>
</feature>
<dbReference type="CDD" id="cd03313">
    <property type="entry name" value="enolase"/>
    <property type="match status" value="1"/>
</dbReference>
<dbReference type="SFLD" id="SFLDS00001">
    <property type="entry name" value="Enolase"/>
    <property type="match status" value="1"/>
</dbReference>
<feature type="binding site" evidence="11">
    <location>
        <position position="334"/>
    </location>
    <ligand>
        <name>(2R)-2-phosphoglycerate</name>
        <dbReference type="ChEBI" id="CHEBI:58289"/>
    </ligand>
</feature>
<dbReference type="InterPro" id="IPR020811">
    <property type="entry name" value="Enolase_N"/>
</dbReference>
<dbReference type="Pfam" id="PF03952">
    <property type="entry name" value="Enolase_N"/>
    <property type="match status" value="1"/>
</dbReference>
<dbReference type="SUPFAM" id="SSF51604">
    <property type="entry name" value="Enolase C-terminal domain-like"/>
    <property type="match status" value="1"/>
</dbReference>
<accession>A0A7W4VUA6</accession>
<evidence type="ECO:0000256" key="12">
    <source>
        <dbReference type="PIRSR" id="PIRSR001400-1"/>
    </source>
</evidence>
<dbReference type="NCBIfam" id="TIGR01060">
    <property type="entry name" value="eno"/>
    <property type="match status" value="1"/>
</dbReference>
<evidence type="ECO:0000256" key="6">
    <source>
        <dbReference type="ARBA" id="ARBA00022525"/>
    </source>
</evidence>
<dbReference type="FunFam" id="3.30.390.10:FF:000001">
    <property type="entry name" value="Enolase"/>
    <property type="match status" value="1"/>
</dbReference>
<keyword evidence="9 11" id="KW-0324">Glycolysis</keyword>
<dbReference type="HAMAP" id="MF_00318">
    <property type="entry name" value="Enolase"/>
    <property type="match status" value="1"/>
</dbReference>
<evidence type="ECO:0000256" key="10">
    <source>
        <dbReference type="ARBA" id="ARBA00023239"/>
    </source>
</evidence>
<reference evidence="17 18" key="1">
    <citation type="submission" date="2020-08" db="EMBL/GenBank/DDBJ databases">
        <title>Sequencing the genomes of 1000 actinobacteria strains.</title>
        <authorList>
            <person name="Klenk H.-P."/>
        </authorList>
    </citation>
    <scope>NUCLEOTIDE SEQUENCE [LARGE SCALE GENOMIC DNA]</scope>
    <source>
        <strain evidence="17 18">DSM 105498</strain>
    </source>
</reference>
<comment type="function">
    <text evidence="11">Catalyzes the reversible conversion of 2-phosphoglycerate (2-PG) into phosphoenolpyruvate (PEP). It is essential for the degradation of carbohydrates via glycolysis.</text>
</comment>
<feature type="binding site" evidence="11 14">
    <location>
        <position position="241"/>
    </location>
    <ligand>
        <name>Mg(2+)</name>
        <dbReference type="ChEBI" id="CHEBI:18420"/>
    </ligand>
</feature>
<dbReference type="FunFam" id="3.20.20.120:FF:000001">
    <property type="entry name" value="Enolase"/>
    <property type="match status" value="1"/>
</dbReference>
<evidence type="ECO:0000256" key="5">
    <source>
        <dbReference type="ARBA" id="ARBA00022490"/>
    </source>
</evidence>
<feature type="active site" description="Proton acceptor" evidence="11 12">
    <location>
        <position position="334"/>
    </location>
</feature>
<evidence type="ECO:0000313" key="18">
    <source>
        <dbReference type="Proteomes" id="UP000589626"/>
    </source>
</evidence>
<evidence type="ECO:0000256" key="4">
    <source>
        <dbReference type="ARBA" id="ARBA00017068"/>
    </source>
</evidence>
<feature type="binding site" evidence="11 14">
    <location>
        <position position="282"/>
    </location>
    <ligand>
        <name>Mg(2+)</name>
        <dbReference type="ChEBI" id="CHEBI:18420"/>
    </ligand>
</feature>
<feature type="binding site" evidence="13">
    <location>
        <position position="282"/>
    </location>
    <ligand>
        <name>substrate</name>
    </ligand>
</feature>
<dbReference type="PRINTS" id="PR00148">
    <property type="entry name" value="ENOLASE"/>
</dbReference>